<dbReference type="NCBIfam" id="NF004354">
    <property type="entry name" value="PRK05731.2-3"/>
    <property type="match status" value="1"/>
</dbReference>
<feature type="binding site" evidence="2">
    <location>
        <position position="193"/>
    </location>
    <ligand>
        <name>ATP</name>
        <dbReference type="ChEBI" id="CHEBI:30616"/>
    </ligand>
</feature>
<feature type="binding site" evidence="2">
    <location>
        <position position="132"/>
    </location>
    <ligand>
        <name>ATP</name>
        <dbReference type="ChEBI" id="CHEBI:30616"/>
    </ligand>
</feature>
<evidence type="ECO:0000256" key="1">
    <source>
        <dbReference type="ARBA" id="ARBA00022977"/>
    </source>
</evidence>
<feature type="binding site" evidence="2">
    <location>
        <position position="32"/>
    </location>
    <ligand>
        <name>Mg(2+)</name>
        <dbReference type="ChEBI" id="CHEBI:18420"/>
        <label>1</label>
    </ligand>
</feature>
<comment type="caution">
    <text evidence="2">Lacks conserved residue(s) required for the propagation of feature annotation.</text>
</comment>
<dbReference type="GO" id="GO:0009228">
    <property type="term" value="P:thiamine biosynthetic process"/>
    <property type="evidence" value="ECO:0007669"/>
    <property type="project" value="UniProtKB-KW"/>
</dbReference>
<name>A0A1P8KKS7_9BACT</name>
<feature type="binding site" evidence="2">
    <location>
        <position position="109"/>
    </location>
    <ligand>
        <name>Mg(2+)</name>
        <dbReference type="ChEBI" id="CHEBI:18420"/>
        <label>1</label>
    </ligand>
</feature>
<dbReference type="SUPFAM" id="SSF56042">
    <property type="entry name" value="PurM C-terminal domain-like"/>
    <property type="match status" value="1"/>
</dbReference>
<evidence type="ECO:0000313" key="5">
    <source>
        <dbReference type="Proteomes" id="UP000186074"/>
    </source>
</evidence>
<proteinExistence type="inferred from homology"/>
<feature type="binding site" evidence="2">
    <location>
        <position position="61"/>
    </location>
    <ligand>
        <name>Mg(2+)</name>
        <dbReference type="ChEBI" id="CHEBI:18420"/>
        <label>3</label>
    </ligand>
</feature>
<comment type="function">
    <text evidence="2">Catalyzes the ATP-dependent phosphorylation of thiamine-monophosphate (TMP) to form thiamine-pyrophosphate (TPP), the active form of vitamin B1.</text>
</comment>
<dbReference type="Proteomes" id="UP000186074">
    <property type="component" value="Chromosome"/>
</dbReference>
<dbReference type="InterPro" id="IPR006283">
    <property type="entry name" value="ThiL-like"/>
</dbReference>
<feature type="binding site" evidence="2">
    <location>
        <position position="226"/>
    </location>
    <ligand>
        <name>substrate</name>
    </ligand>
</feature>
<evidence type="ECO:0000259" key="3">
    <source>
        <dbReference type="Pfam" id="PF00586"/>
    </source>
</evidence>
<keyword evidence="5" id="KW-1185">Reference proteome</keyword>
<dbReference type="GO" id="GO:0009030">
    <property type="term" value="F:thiamine-phosphate kinase activity"/>
    <property type="evidence" value="ECO:0007669"/>
    <property type="project" value="UniProtKB-UniRule"/>
</dbReference>
<dbReference type="InterPro" id="IPR036676">
    <property type="entry name" value="PurM-like_C_sf"/>
</dbReference>
<feature type="binding site" evidence="2">
    <location>
        <position position="61"/>
    </location>
    <ligand>
        <name>Mg(2+)</name>
        <dbReference type="ChEBI" id="CHEBI:18420"/>
        <label>4</label>
    </ligand>
</feature>
<gene>
    <name evidence="2" type="primary">thiL</name>
    <name evidence="4" type="ORF">LPB137_04460</name>
</gene>
<dbReference type="EMBL" id="CP019070">
    <property type="protein sequence ID" value="APW65144.1"/>
    <property type="molecule type" value="Genomic_DNA"/>
</dbReference>
<feature type="binding site" evidence="2">
    <location>
        <position position="191"/>
    </location>
    <ligand>
        <name>Mg(2+)</name>
        <dbReference type="ChEBI" id="CHEBI:18420"/>
        <label>3</label>
    </ligand>
</feature>
<keyword evidence="1 2" id="KW-0784">Thiamine biosynthesis</keyword>
<dbReference type="Gene3D" id="3.30.1330.10">
    <property type="entry name" value="PurM-like, N-terminal domain"/>
    <property type="match status" value="1"/>
</dbReference>
<dbReference type="CDD" id="cd02194">
    <property type="entry name" value="ThiL"/>
    <property type="match status" value="1"/>
</dbReference>
<dbReference type="InterPro" id="IPR016188">
    <property type="entry name" value="PurM-like_N"/>
</dbReference>
<keyword evidence="2" id="KW-0479">Metal-binding</keyword>
<keyword evidence="2" id="KW-0067">ATP-binding</keyword>
<protein>
    <recommendedName>
        <fullName evidence="2">Thiamine-monophosphate kinase</fullName>
        <shortName evidence="2">TMP kinase</shortName>
        <shortName evidence="2">Thiamine-phosphate kinase</shortName>
        <ecNumber evidence="2">2.7.4.16</ecNumber>
    </recommendedName>
</protein>
<dbReference type="Gene3D" id="3.90.650.10">
    <property type="entry name" value="PurM-like C-terminal domain"/>
    <property type="match status" value="1"/>
</dbReference>
<dbReference type="RefSeq" id="WP_076084915.1">
    <property type="nucleotide sequence ID" value="NZ_CP019070.1"/>
</dbReference>
<dbReference type="PANTHER" id="PTHR30270:SF0">
    <property type="entry name" value="THIAMINE-MONOPHOSPHATE KINASE"/>
    <property type="match status" value="1"/>
</dbReference>
<evidence type="ECO:0000313" key="4">
    <source>
        <dbReference type="EMBL" id="APW65144.1"/>
    </source>
</evidence>
<dbReference type="HAMAP" id="MF_02128">
    <property type="entry name" value="TMP_kinase"/>
    <property type="match status" value="1"/>
</dbReference>
<reference evidence="4 5" key="1">
    <citation type="submission" date="2017-01" db="EMBL/GenBank/DDBJ databases">
        <title>Genome sequencing of Arcobacter sp. LPB0137.</title>
        <authorList>
            <person name="Lee G.-W."/>
            <person name="Yi H."/>
        </authorList>
    </citation>
    <scope>NUCLEOTIDE SEQUENCE [LARGE SCALE GENOMIC DNA]</scope>
    <source>
        <strain evidence="4 5">LPB0137</strain>
    </source>
</reference>
<dbReference type="GO" id="GO:0009229">
    <property type="term" value="P:thiamine diphosphate biosynthetic process"/>
    <property type="evidence" value="ECO:0007669"/>
    <property type="project" value="UniProtKB-UniRule"/>
</dbReference>
<feature type="binding site" evidence="2">
    <location>
        <position position="20"/>
    </location>
    <ligand>
        <name>Mg(2+)</name>
        <dbReference type="ChEBI" id="CHEBI:18420"/>
        <label>3</label>
    </ligand>
</feature>
<evidence type="ECO:0000256" key="2">
    <source>
        <dbReference type="HAMAP-Rule" id="MF_02128"/>
    </source>
</evidence>
<feature type="binding site" evidence="2">
    <location>
        <position position="20"/>
    </location>
    <ligand>
        <name>Mg(2+)</name>
        <dbReference type="ChEBI" id="CHEBI:18420"/>
        <label>4</label>
    </ligand>
</feature>
<comment type="catalytic activity">
    <reaction evidence="2">
        <text>thiamine phosphate + ATP = thiamine diphosphate + ADP</text>
        <dbReference type="Rhea" id="RHEA:15913"/>
        <dbReference type="ChEBI" id="CHEBI:30616"/>
        <dbReference type="ChEBI" id="CHEBI:37575"/>
        <dbReference type="ChEBI" id="CHEBI:58937"/>
        <dbReference type="ChEBI" id="CHEBI:456216"/>
        <dbReference type="EC" id="2.7.4.16"/>
    </reaction>
</comment>
<dbReference type="STRING" id="1850254.LPB137_04460"/>
<feature type="binding site" evidence="2">
    <location>
        <position position="30"/>
    </location>
    <ligand>
        <name>Mg(2+)</name>
        <dbReference type="ChEBI" id="CHEBI:18420"/>
        <label>4</label>
    </ligand>
</feature>
<feature type="binding site" evidence="2">
    <location>
        <position position="32"/>
    </location>
    <ligand>
        <name>Mg(2+)</name>
        <dbReference type="ChEBI" id="CHEBI:18420"/>
        <label>2</label>
    </ligand>
</feature>
<dbReference type="EC" id="2.7.4.16" evidence="2"/>
<dbReference type="GO" id="GO:0000287">
    <property type="term" value="F:magnesium ion binding"/>
    <property type="evidence" value="ECO:0007669"/>
    <property type="project" value="UniProtKB-UniRule"/>
</dbReference>
<dbReference type="UniPathway" id="UPA00060">
    <property type="reaction ID" value="UER00142"/>
</dbReference>
<keyword evidence="2 4" id="KW-0418">Kinase</keyword>
<dbReference type="GO" id="GO:0005524">
    <property type="term" value="F:ATP binding"/>
    <property type="evidence" value="ECO:0007669"/>
    <property type="project" value="UniProtKB-UniRule"/>
</dbReference>
<dbReference type="InterPro" id="IPR036921">
    <property type="entry name" value="PurM-like_N_sf"/>
</dbReference>
<dbReference type="PANTHER" id="PTHR30270">
    <property type="entry name" value="THIAMINE-MONOPHOSPHATE KINASE"/>
    <property type="match status" value="1"/>
</dbReference>
<comment type="pathway">
    <text evidence="2">Cofactor biosynthesis; thiamine diphosphate biosynthesis; thiamine diphosphate from thiamine phosphate: step 1/1.</text>
</comment>
<comment type="miscellaneous">
    <text evidence="2">Reaction mechanism of ThiL seems to utilize a direct, inline transfer of the gamma-phosphate of ATP to TMP rather than a phosphorylated enzyme intermediate.</text>
</comment>
<feature type="binding site" evidence="2">
    <location>
        <begin position="108"/>
        <end position="109"/>
    </location>
    <ligand>
        <name>ATP</name>
        <dbReference type="ChEBI" id="CHEBI:30616"/>
    </ligand>
</feature>
<feature type="binding site" evidence="2">
    <location>
        <position position="61"/>
    </location>
    <ligand>
        <name>Mg(2+)</name>
        <dbReference type="ChEBI" id="CHEBI:18420"/>
        <label>2</label>
    </ligand>
</feature>
<dbReference type="KEGG" id="alp:LPB137_04460"/>
<sequence length="273" mass="31262">MNKEDYFIKQFSSNKIIGDDGAVIKNTVYSMDAFFQNVHFKKEWMSLKQIAYKSMIVNISDAIAMNAKPKYALLSVAIPSTYKKQDLKDLAKGFKKAAKEFGIQIIGGDTISNEKLDISVTIVSKTKNPIYRSGVKKEDLLCYTGELGSCKKDLEKLFSNKKVSKKSKFIKPKLNPEFFYEISKYVNASLDISDGLFFELERLSKASKVGFEFFKKIHEDIGTSGEEYEMLFSFSKKDLKRIEKIAKKYKVKLNIFAKAVEGKYETKSKNHHF</sequence>
<keyword evidence="2" id="KW-0460">Magnesium</keyword>
<dbReference type="Pfam" id="PF00586">
    <property type="entry name" value="AIRS"/>
    <property type="match status" value="1"/>
</dbReference>
<dbReference type="OrthoDB" id="9802811at2"/>
<organism evidence="4 5">
    <name type="scientific">Poseidonibacter parvus</name>
    <dbReference type="NCBI Taxonomy" id="1850254"/>
    <lineage>
        <taxon>Bacteria</taxon>
        <taxon>Pseudomonadati</taxon>
        <taxon>Campylobacterota</taxon>
        <taxon>Epsilonproteobacteria</taxon>
        <taxon>Campylobacterales</taxon>
        <taxon>Arcobacteraceae</taxon>
        <taxon>Poseidonibacter</taxon>
    </lineage>
</organism>
<comment type="similarity">
    <text evidence="2">Belongs to the thiamine-monophosphate kinase family.</text>
</comment>
<keyword evidence="2" id="KW-0547">Nucleotide-binding</keyword>
<dbReference type="AlphaFoldDB" id="A0A1P8KKS7"/>
<feature type="domain" description="PurM-like N-terminal" evidence="3">
    <location>
        <begin position="18"/>
        <end position="123"/>
    </location>
</feature>
<keyword evidence="2" id="KW-0808">Transferase</keyword>
<accession>A0A1P8KKS7</accession>
<feature type="binding site" evidence="2">
    <location>
        <position position="39"/>
    </location>
    <ligand>
        <name>substrate</name>
    </ligand>
</feature>
<feature type="binding site" evidence="2">
    <location>
        <position position="194"/>
    </location>
    <ligand>
        <name>Mg(2+)</name>
        <dbReference type="ChEBI" id="CHEBI:18420"/>
        <label>5</label>
    </ligand>
</feature>
<dbReference type="SUPFAM" id="SSF55326">
    <property type="entry name" value="PurM N-terminal domain-like"/>
    <property type="match status" value="1"/>
</dbReference>